<name>A0ABQ9EI16_TEGGR</name>
<accession>A0ABQ9EI16</accession>
<dbReference type="Pfam" id="PF22494">
    <property type="entry name" value="choice_anch_I"/>
    <property type="match status" value="1"/>
</dbReference>
<sequence>MMLDRPSFDSQTLLDIEDDTRLGRIHMSKNDGVNPLFGKIDTIHVFGGRSVSMIDSATMTRAYETGSDLESNQIAQYSSTFNGDCSSLNLSPTGESDMRSDDMGPEPTGLAIGTVDGVAVLVTGGRNGVLSVFSMRGVAALYESNYRDGATNEFWSGLYDKNTVGDAVITDIG</sequence>
<gene>
    <name evidence="2" type="ORF">KUTeg_018537</name>
</gene>
<keyword evidence="3" id="KW-1185">Reference proteome</keyword>
<dbReference type="Proteomes" id="UP001217089">
    <property type="component" value="Unassembled WGS sequence"/>
</dbReference>
<protein>
    <recommendedName>
        <fullName evidence="1">Choice-of-anchor I domain-containing protein</fullName>
    </recommendedName>
</protein>
<dbReference type="PANTHER" id="PTHR46928">
    <property type="entry name" value="MESENCHYME-SPECIFIC CELL SURFACE GLYCOPROTEIN"/>
    <property type="match status" value="1"/>
</dbReference>
<proteinExistence type="predicted"/>
<dbReference type="EMBL" id="JARBDR010000903">
    <property type="protein sequence ID" value="KAJ8304954.1"/>
    <property type="molecule type" value="Genomic_DNA"/>
</dbReference>
<dbReference type="PANTHER" id="PTHR46928:SF1">
    <property type="entry name" value="MESENCHYME-SPECIFIC CELL SURFACE GLYCOPROTEIN"/>
    <property type="match status" value="1"/>
</dbReference>
<evidence type="ECO:0000313" key="3">
    <source>
        <dbReference type="Proteomes" id="UP001217089"/>
    </source>
</evidence>
<feature type="domain" description="Choice-of-anchor I" evidence="1">
    <location>
        <begin position="3"/>
        <end position="140"/>
    </location>
</feature>
<comment type="caution">
    <text evidence="2">The sequence shown here is derived from an EMBL/GenBank/DDBJ whole genome shotgun (WGS) entry which is preliminary data.</text>
</comment>
<organism evidence="2 3">
    <name type="scientific">Tegillarca granosa</name>
    <name type="common">Malaysian cockle</name>
    <name type="synonym">Anadara granosa</name>
    <dbReference type="NCBI Taxonomy" id="220873"/>
    <lineage>
        <taxon>Eukaryota</taxon>
        <taxon>Metazoa</taxon>
        <taxon>Spiralia</taxon>
        <taxon>Lophotrochozoa</taxon>
        <taxon>Mollusca</taxon>
        <taxon>Bivalvia</taxon>
        <taxon>Autobranchia</taxon>
        <taxon>Pteriomorphia</taxon>
        <taxon>Arcoida</taxon>
        <taxon>Arcoidea</taxon>
        <taxon>Arcidae</taxon>
        <taxon>Tegillarca</taxon>
    </lineage>
</organism>
<evidence type="ECO:0000259" key="1">
    <source>
        <dbReference type="Pfam" id="PF22494"/>
    </source>
</evidence>
<dbReference type="InterPro" id="IPR052956">
    <property type="entry name" value="Mesenchyme-surface_protein"/>
</dbReference>
<evidence type="ECO:0000313" key="2">
    <source>
        <dbReference type="EMBL" id="KAJ8304954.1"/>
    </source>
</evidence>
<reference evidence="2 3" key="1">
    <citation type="submission" date="2022-12" db="EMBL/GenBank/DDBJ databases">
        <title>Chromosome-level genome of Tegillarca granosa.</title>
        <authorList>
            <person name="Kim J."/>
        </authorList>
    </citation>
    <scope>NUCLEOTIDE SEQUENCE [LARGE SCALE GENOMIC DNA]</scope>
    <source>
        <strain evidence="2">Teg-2019</strain>
        <tissue evidence="2">Adductor muscle</tissue>
    </source>
</reference>
<dbReference type="InterPro" id="IPR055188">
    <property type="entry name" value="Choice_anch_I"/>
</dbReference>